<accession>A0A238LAC5</accession>
<gene>
    <name evidence="2" type="ORF">LOM8899_00027</name>
</gene>
<dbReference type="RefSeq" id="WP_133064952.1">
    <property type="nucleotide sequence ID" value="NZ_FXZK01000001.1"/>
</dbReference>
<evidence type="ECO:0000313" key="3">
    <source>
        <dbReference type="Proteomes" id="UP000201613"/>
    </source>
</evidence>
<feature type="domain" description="DUF6455" evidence="1">
    <location>
        <begin position="10"/>
        <end position="84"/>
    </location>
</feature>
<name>A0A238LAC5_9RHOB</name>
<keyword evidence="3" id="KW-1185">Reference proteome</keyword>
<dbReference type="AlphaFoldDB" id="A0A238LAC5"/>
<dbReference type="Pfam" id="PF20056">
    <property type="entry name" value="DUF6455"/>
    <property type="match status" value="1"/>
</dbReference>
<sequence length="93" mass="10536">MTQVLKALTDDFDRRMQMRRRMMDHLDITNRPDLADELMPFLRQTLTACNRCVDPEICETWIGNGNAGAPKFCRGRLSFEALADATAKVCVSA</sequence>
<dbReference type="EMBL" id="FXZK01000001">
    <property type="protein sequence ID" value="SMY05906.1"/>
    <property type="molecule type" value="Genomic_DNA"/>
</dbReference>
<dbReference type="InterPro" id="IPR045601">
    <property type="entry name" value="DUF6455"/>
</dbReference>
<reference evidence="2 3" key="1">
    <citation type="submission" date="2017-05" db="EMBL/GenBank/DDBJ databases">
        <authorList>
            <person name="Song R."/>
            <person name="Chenine A.L."/>
            <person name="Ruprecht R.M."/>
        </authorList>
    </citation>
    <scope>NUCLEOTIDE SEQUENCE [LARGE SCALE GENOMIC DNA]</scope>
    <source>
        <strain evidence="2 3">CECT 8899</strain>
    </source>
</reference>
<protein>
    <recommendedName>
        <fullName evidence="1">DUF6455 domain-containing protein</fullName>
    </recommendedName>
</protein>
<evidence type="ECO:0000259" key="1">
    <source>
        <dbReference type="Pfam" id="PF20056"/>
    </source>
</evidence>
<proteinExistence type="predicted"/>
<dbReference type="OrthoDB" id="7867932at2"/>
<organism evidence="2 3">
    <name type="scientific">Flavimaricola marinus</name>
    <dbReference type="NCBI Taxonomy" id="1819565"/>
    <lineage>
        <taxon>Bacteria</taxon>
        <taxon>Pseudomonadati</taxon>
        <taxon>Pseudomonadota</taxon>
        <taxon>Alphaproteobacteria</taxon>
        <taxon>Rhodobacterales</taxon>
        <taxon>Paracoccaceae</taxon>
        <taxon>Flavimaricola</taxon>
    </lineage>
</organism>
<evidence type="ECO:0000313" key="2">
    <source>
        <dbReference type="EMBL" id="SMY05906.1"/>
    </source>
</evidence>
<dbReference type="Proteomes" id="UP000201613">
    <property type="component" value="Unassembled WGS sequence"/>
</dbReference>